<evidence type="ECO:0000256" key="1">
    <source>
        <dbReference type="SAM" id="MobiDB-lite"/>
    </source>
</evidence>
<sequence>MDLSLRQILERYKDDSEILKHVLTAKVEEDKIEQARIQLRELDIELMREHGKATIRYYDTKQQQQHQQQPTVRYTTPPLPPTPIQPSLTSSSSSYHNNNNSNYNKNGSTLPPISSYQGLAPVQQQVLERITSKDHRSSSSSYEAYPHSAHPLCLPSSSSSSSDTARRNNHSLYYNNHNQHQSSTPISPGGGIDELIIRKRGRNSVNELTSESNGNNNSDNSLSHNQVMEALKAKIQRGNSICSNNNNVNGEVDRNNNNKRARTSAIKVEVDRDSIVPPSTPSPRSAKPILPPIDTNMGRDRTQYHQNETNNNNKYRIPITTTKTTTSSSSSSSADHSVRELSSNSSSLSSARSAEKQQETVKSETNSLSSASSFLSEPNTSS</sequence>
<organism evidence="2 3">
    <name type="scientific">Circinella minor</name>
    <dbReference type="NCBI Taxonomy" id="1195481"/>
    <lineage>
        <taxon>Eukaryota</taxon>
        <taxon>Fungi</taxon>
        <taxon>Fungi incertae sedis</taxon>
        <taxon>Mucoromycota</taxon>
        <taxon>Mucoromycotina</taxon>
        <taxon>Mucoromycetes</taxon>
        <taxon>Mucorales</taxon>
        <taxon>Lichtheimiaceae</taxon>
        <taxon>Circinella</taxon>
    </lineage>
</organism>
<feature type="compositionally biased region" description="Low complexity" evidence="1">
    <location>
        <begin position="367"/>
        <end position="376"/>
    </location>
</feature>
<evidence type="ECO:0000313" key="2">
    <source>
        <dbReference type="EMBL" id="KAG2223389.1"/>
    </source>
</evidence>
<feature type="region of interest" description="Disordered" evidence="1">
    <location>
        <begin position="60"/>
        <end position="115"/>
    </location>
</feature>
<reference evidence="2 3" key="1">
    <citation type="submission" date="2020-12" db="EMBL/GenBank/DDBJ databases">
        <title>Metabolic potential, ecology and presence of endohyphal bacteria is reflected in genomic diversity of Mucoromycotina.</title>
        <authorList>
            <person name="Muszewska A."/>
            <person name="Okrasinska A."/>
            <person name="Steczkiewicz K."/>
            <person name="Drgas O."/>
            <person name="Orlowska M."/>
            <person name="Perlinska-Lenart U."/>
            <person name="Aleksandrzak-Piekarczyk T."/>
            <person name="Szatraj K."/>
            <person name="Zielenkiewicz U."/>
            <person name="Pilsyk S."/>
            <person name="Malc E."/>
            <person name="Mieczkowski P."/>
            <person name="Kruszewska J.S."/>
            <person name="Biernat P."/>
            <person name="Pawlowska J."/>
        </authorList>
    </citation>
    <scope>NUCLEOTIDE SEQUENCE [LARGE SCALE GENOMIC DNA]</scope>
    <source>
        <strain evidence="2 3">CBS 142.35</strain>
    </source>
</reference>
<feature type="compositionally biased region" description="Low complexity" evidence="1">
    <location>
        <begin position="320"/>
        <end position="333"/>
    </location>
</feature>
<feature type="compositionally biased region" description="Basic and acidic residues" evidence="1">
    <location>
        <begin position="353"/>
        <end position="362"/>
    </location>
</feature>
<name>A0A8H7VQK2_9FUNG</name>
<keyword evidence="3" id="KW-1185">Reference proteome</keyword>
<dbReference type="Proteomes" id="UP000646827">
    <property type="component" value="Unassembled WGS sequence"/>
</dbReference>
<accession>A0A8H7VQK2</accession>
<feature type="region of interest" description="Disordered" evidence="1">
    <location>
        <begin position="245"/>
        <end position="382"/>
    </location>
</feature>
<feature type="compositionally biased region" description="Low complexity" evidence="1">
    <location>
        <begin position="62"/>
        <end position="76"/>
    </location>
</feature>
<proteinExistence type="predicted"/>
<gene>
    <name evidence="2" type="ORF">INT45_002884</name>
</gene>
<evidence type="ECO:0000313" key="3">
    <source>
        <dbReference type="Proteomes" id="UP000646827"/>
    </source>
</evidence>
<dbReference type="EMBL" id="JAEPRB010000062">
    <property type="protein sequence ID" value="KAG2223389.1"/>
    <property type="molecule type" value="Genomic_DNA"/>
</dbReference>
<comment type="caution">
    <text evidence="2">The sequence shown here is derived from an EMBL/GenBank/DDBJ whole genome shotgun (WGS) entry which is preliminary data.</text>
</comment>
<dbReference type="OrthoDB" id="2272836at2759"/>
<feature type="compositionally biased region" description="Low complexity" evidence="1">
    <location>
        <begin position="85"/>
        <end position="110"/>
    </location>
</feature>
<feature type="compositionally biased region" description="Low complexity" evidence="1">
    <location>
        <begin position="340"/>
        <end position="352"/>
    </location>
</feature>
<feature type="compositionally biased region" description="Polar residues" evidence="1">
    <location>
        <begin position="304"/>
        <end position="314"/>
    </location>
</feature>
<feature type="region of interest" description="Disordered" evidence="1">
    <location>
        <begin position="131"/>
        <end position="169"/>
    </location>
</feature>
<dbReference type="AlphaFoldDB" id="A0A8H7VQK2"/>
<protein>
    <submittedName>
        <fullName evidence="2">Uncharacterized protein</fullName>
    </submittedName>
</protein>